<feature type="region of interest" description="Disordered" evidence="1">
    <location>
        <begin position="112"/>
        <end position="135"/>
    </location>
</feature>
<comment type="caution">
    <text evidence="2">The sequence shown here is derived from an EMBL/GenBank/DDBJ whole genome shotgun (WGS) entry which is preliminary data.</text>
</comment>
<name>A0A9P8RTA5_9PEZI</name>
<dbReference type="EMBL" id="JAGHQM010000094">
    <property type="protein sequence ID" value="KAH0565442.1"/>
    <property type="molecule type" value="Genomic_DNA"/>
</dbReference>
<keyword evidence="3" id="KW-1185">Reference proteome</keyword>
<dbReference type="Proteomes" id="UP000750711">
    <property type="component" value="Unassembled WGS sequence"/>
</dbReference>
<dbReference type="AlphaFoldDB" id="A0A9P8RTA5"/>
<evidence type="ECO:0000256" key="1">
    <source>
        <dbReference type="SAM" id="MobiDB-lite"/>
    </source>
</evidence>
<evidence type="ECO:0000313" key="3">
    <source>
        <dbReference type="Proteomes" id="UP000750711"/>
    </source>
</evidence>
<organism evidence="2 3">
    <name type="scientific">Trichoglossum hirsutum</name>
    <dbReference type="NCBI Taxonomy" id="265104"/>
    <lineage>
        <taxon>Eukaryota</taxon>
        <taxon>Fungi</taxon>
        <taxon>Dikarya</taxon>
        <taxon>Ascomycota</taxon>
        <taxon>Pezizomycotina</taxon>
        <taxon>Geoglossomycetes</taxon>
        <taxon>Geoglossales</taxon>
        <taxon>Geoglossaceae</taxon>
        <taxon>Trichoglossum</taxon>
    </lineage>
</organism>
<gene>
    <name evidence="2" type="ORF">GP486_001159</name>
</gene>
<protein>
    <submittedName>
        <fullName evidence="2">Uncharacterized protein</fullName>
    </submittedName>
</protein>
<evidence type="ECO:0000313" key="2">
    <source>
        <dbReference type="EMBL" id="KAH0565442.1"/>
    </source>
</evidence>
<proteinExistence type="predicted"/>
<sequence>MGFLEPIPAAELGALYDTAKHVLILSASGRKRNFTSGISFKPVPTLGGLKFELEGWVGPLTGGTSPYSYQQSFPMQLPNLVLSPSVYVIIIDANHPEGIQIPIRYTGLLPPQDKETAAQSQEPTPTPASADDSDKIQRSIVPGEVKVNVLYKESFEIKEAAVVPSHGRVNIKFDPKFLELQNASIQDKDIVWKFDSLQTGHTQVVVSIEGGIAQFHITKVYDVFVFLPLLRPPPANMILTFTGRVNVAINIIKEKYPEASFFSVEGTPSNGKPVDNSNEITHLKVACKVNKGAAIIESTGWNQWGDVKFMEIMVTENLVPWPVKIDAVEADDLMRKAGVKGRFTAMNLDWPIYPGDAEPYYFFFMVDGETVRVGVNTKKVYINRVGEAILPAGGK</sequence>
<accession>A0A9P8RTA5</accession>
<reference evidence="2" key="1">
    <citation type="submission" date="2021-03" db="EMBL/GenBank/DDBJ databases">
        <title>Comparative genomics and phylogenomic investigation of the class Geoglossomycetes provide insights into ecological specialization and systematics.</title>
        <authorList>
            <person name="Melie T."/>
            <person name="Pirro S."/>
            <person name="Miller A.N."/>
            <person name="Quandt A."/>
        </authorList>
    </citation>
    <scope>NUCLEOTIDE SEQUENCE</scope>
    <source>
        <strain evidence="2">CAQ_001_2017</strain>
    </source>
</reference>